<dbReference type="RefSeq" id="WP_171418833.1">
    <property type="nucleotide sequence ID" value="NZ_JABFOR010000038.1"/>
</dbReference>
<gene>
    <name evidence="2" type="ORF">HMI46_22010</name>
</gene>
<evidence type="ECO:0008006" key="4">
    <source>
        <dbReference type="Google" id="ProtNLM"/>
    </source>
</evidence>
<reference evidence="2 3" key="1">
    <citation type="submission" date="2020-05" db="EMBL/GenBank/DDBJ databases">
        <title>Whole genome sequencing and identification of novel metabolites from Paenibacillus alvei strain JR949.</title>
        <authorList>
            <person name="Rajendhran J."/>
            <person name="Sree Pranav P."/>
            <person name="Mahalakshmi B."/>
            <person name="Karthikeyan R."/>
        </authorList>
    </citation>
    <scope>NUCLEOTIDE SEQUENCE [LARGE SCALE GENOMIC DNA]</scope>
    <source>
        <strain evidence="2 3">JR949</strain>
    </source>
</reference>
<name>A0AAP7A3L8_PAEAL</name>
<proteinExistence type="predicted"/>
<evidence type="ECO:0000313" key="2">
    <source>
        <dbReference type="EMBL" id="NOJ73212.1"/>
    </source>
</evidence>
<evidence type="ECO:0000313" key="3">
    <source>
        <dbReference type="Proteomes" id="UP000552038"/>
    </source>
</evidence>
<accession>A0AAP7A3L8</accession>
<dbReference type="AlphaFoldDB" id="A0AAP7A3L8"/>
<dbReference type="Proteomes" id="UP000552038">
    <property type="component" value="Unassembled WGS sequence"/>
</dbReference>
<protein>
    <recommendedName>
        <fullName evidence="4">Bacteriophage SP-beta YorD domain-containing protein</fullName>
    </recommendedName>
</protein>
<organism evidence="2 3">
    <name type="scientific">Paenibacillus alvei</name>
    <name type="common">Bacillus alvei</name>
    <dbReference type="NCBI Taxonomy" id="44250"/>
    <lineage>
        <taxon>Bacteria</taxon>
        <taxon>Bacillati</taxon>
        <taxon>Bacillota</taxon>
        <taxon>Bacilli</taxon>
        <taxon>Bacillales</taxon>
        <taxon>Paenibacillaceae</taxon>
        <taxon>Paenibacillus</taxon>
    </lineage>
</organism>
<evidence type="ECO:0000256" key="1">
    <source>
        <dbReference type="SAM" id="MobiDB-lite"/>
    </source>
</evidence>
<comment type="caution">
    <text evidence="2">The sequence shown here is derived from an EMBL/GenBank/DDBJ whole genome shotgun (WGS) entry which is preliminary data.</text>
</comment>
<dbReference type="EMBL" id="JABFOR010000038">
    <property type="protein sequence ID" value="NOJ73212.1"/>
    <property type="molecule type" value="Genomic_DNA"/>
</dbReference>
<feature type="region of interest" description="Disordered" evidence="1">
    <location>
        <begin position="99"/>
        <end position="119"/>
    </location>
</feature>
<sequence>MKEAIITDLNGRYIEPTLVADSVMGVFYRMEPVQNDDVTPRVAYTETDEPKTVLVGYTVAVTLPDGLYEPTFDVEGYRKAVKVYEVAFDAYLEARAAYDPEGEEPKPKSPQHVDGSSFWRNGLTDEEIEALKPKPQPSQTDVLGQEFTQMKIKNIQQQSVIDGLGRELTKAKLEIMRLKGGQTA</sequence>